<evidence type="ECO:0000256" key="2">
    <source>
        <dbReference type="ARBA" id="ARBA00022723"/>
    </source>
</evidence>
<feature type="signal peptide" evidence="7">
    <location>
        <begin position="1"/>
        <end position="21"/>
    </location>
</feature>
<keyword evidence="3" id="KW-0547">Nucleotide-binding</keyword>
<name>Q0DIB4_ORYSJ</name>
<evidence type="ECO:0000256" key="5">
    <source>
        <dbReference type="ARBA" id="ARBA00022842"/>
    </source>
</evidence>
<evidence type="ECO:0000256" key="3">
    <source>
        <dbReference type="ARBA" id="ARBA00022741"/>
    </source>
</evidence>
<sequence>KYIESLFPLFILYVLYFQVFARVAPEQKELVLTTFKTVGRVTLMCGDGTNDVGALKQVSSHFFFLKFTIDLLKYVCPQYIC</sequence>
<dbReference type="SUPFAM" id="SSF56784">
    <property type="entry name" value="HAD-like"/>
    <property type="match status" value="1"/>
</dbReference>
<comment type="subcellular location">
    <subcellularLocation>
        <location evidence="1">Membrane</location>
        <topology evidence="1">Multi-pass membrane protein</topology>
    </subcellularLocation>
</comment>
<keyword evidence="4" id="KW-0067">ATP-binding</keyword>
<dbReference type="GO" id="GO:0005524">
    <property type="term" value="F:ATP binding"/>
    <property type="evidence" value="ECO:0007669"/>
    <property type="project" value="UniProtKB-KW"/>
</dbReference>
<dbReference type="AlphaFoldDB" id="Q0DIB4"/>
<evidence type="ECO:0000313" key="8">
    <source>
        <dbReference type="EMBL" id="BAF17409.2"/>
    </source>
</evidence>
<evidence type="ECO:0000256" key="7">
    <source>
        <dbReference type="SAM" id="SignalP"/>
    </source>
</evidence>
<keyword evidence="5" id="KW-0460">Magnesium</keyword>
<proteinExistence type="predicted"/>
<dbReference type="GO" id="GO:0046872">
    <property type="term" value="F:metal ion binding"/>
    <property type="evidence" value="ECO:0007669"/>
    <property type="project" value="UniProtKB-KW"/>
</dbReference>
<accession>Q0DIB4</accession>
<keyword evidence="2" id="KW-0479">Metal-binding</keyword>
<dbReference type="EMBL" id="AP008211">
    <property type="protein sequence ID" value="BAF17409.2"/>
    <property type="molecule type" value="Genomic_DNA"/>
</dbReference>
<dbReference type="GO" id="GO:0140358">
    <property type="term" value="F:P-type transmembrane transporter activity"/>
    <property type="evidence" value="ECO:0007669"/>
    <property type="project" value="InterPro"/>
</dbReference>
<dbReference type="KEGG" id="dosa:Os05g0402800"/>
<dbReference type="Gene3D" id="3.40.50.1000">
    <property type="entry name" value="HAD superfamily/HAD-like"/>
    <property type="match status" value="1"/>
</dbReference>
<evidence type="ECO:0000256" key="6">
    <source>
        <dbReference type="ARBA" id="ARBA00022967"/>
    </source>
</evidence>
<protein>
    <submittedName>
        <fullName evidence="8">Os05g0402800 protein</fullName>
    </submittedName>
</protein>
<dbReference type="Proteomes" id="UP000000763">
    <property type="component" value="Chromosome 5"/>
</dbReference>
<dbReference type="InterPro" id="IPR023214">
    <property type="entry name" value="HAD_sf"/>
</dbReference>
<dbReference type="InterPro" id="IPR036412">
    <property type="entry name" value="HAD-like_sf"/>
</dbReference>
<evidence type="ECO:0000256" key="1">
    <source>
        <dbReference type="ARBA" id="ARBA00004141"/>
    </source>
</evidence>
<gene>
    <name evidence="8" type="ordered locus">Os05g0402800</name>
</gene>
<dbReference type="InterPro" id="IPR006544">
    <property type="entry name" value="P-type_TPase_V"/>
</dbReference>
<dbReference type="PANTHER" id="PTHR45630">
    <property type="entry name" value="CATION-TRANSPORTING ATPASE-RELATED"/>
    <property type="match status" value="1"/>
</dbReference>
<dbReference type="GO" id="GO:0016020">
    <property type="term" value="C:membrane"/>
    <property type="evidence" value="ECO:0007669"/>
    <property type="project" value="UniProtKB-SubCell"/>
</dbReference>
<organism evidence="8 9">
    <name type="scientific">Oryza sativa subsp. japonica</name>
    <name type="common">Rice</name>
    <dbReference type="NCBI Taxonomy" id="39947"/>
    <lineage>
        <taxon>Eukaryota</taxon>
        <taxon>Viridiplantae</taxon>
        <taxon>Streptophyta</taxon>
        <taxon>Embryophyta</taxon>
        <taxon>Tracheophyta</taxon>
        <taxon>Spermatophyta</taxon>
        <taxon>Magnoliopsida</taxon>
        <taxon>Liliopsida</taxon>
        <taxon>Poales</taxon>
        <taxon>Poaceae</taxon>
        <taxon>BOP clade</taxon>
        <taxon>Oryzoideae</taxon>
        <taxon>Oryzeae</taxon>
        <taxon>Oryzinae</taxon>
        <taxon>Oryza</taxon>
        <taxon>Oryza sativa</taxon>
    </lineage>
</organism>
<keyword evidence="6" id="KW-1278">Translocase</keyword>
<reference evidence="8 9" key="1">
    <citation type="journal article" date="2005" name="Nature">
        <title>The map-based sequence of the rice genome.</title>
        <authorList>
            <consortium name="International rice genome sequencing project (IRGSP)"/>
            <person name="Matsumoto T."/>
            <person name="Wu J."/>
            <person name="Kanamori H."/>
            <person name="Katayose Y."/>
            <person name="Fujisawa M."/>
            <person name="Namiki N."/>
            <person name="Mizuno H."/>
            <person name="Yamamoto K."/>
            <person name="Antonio B.A."/>
            <person name="Baba T."/>
            <person name="Sakata K."/>
            <person name="Nagamura Y."/>
            <person name="Aoki H."/>
            <person name="Arikawa K."/>
            <person name="Arita K."/>
            <person name="Bito T."/>
            <person name="Chiden Y."/>
            <person name="Fujitsuka N."/>
            <person name="Fukunaka R."/>
            <person name="Hamada M."/>
            <person name="Harada C."/>
            <person name="Hayashi A."/>
            <person name="Hijishita S."/>
            <person name="Honda M."/>
            <person name="Hosokawa S."/>
            <person name="Ichikawa Y."/>
            <person name="Idonuma A."/>
            <person name="Iijima M."/>
            <person name="Ikeda M."/>
            <person name="Ikeno M."/>
            <person name="Ito K."/>
            <person name="Ito S."/>
            <person name="Ito T."/>
            <person name="Ito Y."/>
            <person name="Ito Y."/>
            <person name="Iwabuchi A."/>
            <person name="Kamiya K."/>
            <person name="Karasawa W."/>
            <person name="Kurita K."/>
            <person name="Katagiri S."/>
            <person name="Kikuta A."/>
            <person name="Kobayashi H."/>
            <person name="Kobayashi N."/>
            <person name="Machita K."/>
            <person name="Maehara T."/>
            <person name="Masukawa M."/>
            <person name="Mizubayashi T."/>
            <person name="Mukai Y."/>
            <person name="Nagasaki H."/>
            <person name="Nagata Y."/>
            <person name="Naito S."/>
            <person name="Nakashima M."/>
            <person name="Nakama Y."/>
            <person name="Nakamichi Y."/>
            <person name="Nakamura M."/>
            <person name="Meguro A."/>
            <person name="Negishi M."/>
            <person name="Ohta I."/>
            <person name="Ohta T."/>
            <person name="Okamoto M."/>
            <person name="Ono N."/>
            <person name="Saji S."/>
            <person name="Sakaguchi M."/>
            <person name="Sakai K."/>
            <person name="Shibata M."/>
            <person name="Shimokawa T."/>
            <person name="Song J."/>
            <person name="Takazaki Y."/>
            <person name="Terasawa K."/>
            <person name="Tsugane M."/>
            <person name="Tsuji K."/>
            <person name="Ueda S."/>
            <person name="Waki K."/>
            <person name="Yamagata H."/>
            <person name="Yamamoto M."/>
            <person name="Yamamoto S."/>
            <person name="Yamane H."/>
            <person name="Yoshiki S."/>
            <person name="Yoshihara R."/>
            <person name="Yukawa K."/>
            <person name="Zhong H."/>
            <person name="Yano M."/>
            <person name="Yuan Q."/>
            <person name="Ouyang S."/>
            <person name="Liu J."/>
            <person name="Jones K.M."/>
            <person name="Gansberger K."/>
            <person name="Moffat K."/>
            <person name="Hill J."/>
            <person name="Bera J."/>
            <person name="Fadrosh D."/>
            <person name="Jin S."/>
            <person name="Johri S."/>
            <person name="Kim M."/>
            <person name="Overton L."/>
            <person name="Reardon M."/>
            <person name="Tsitrin T."/>
            <person name="Vuong H."/>
            <person name="Weaver B."/>
            <person name="Ciecko A."/>
            <person name="Tallon L."/>
            <person name="Jackson J."/>
            <person name="Pai G."/>
            <person name="Aken S.V."/>
            <person name="Utterback T."/>
            <person name="Reidmuller S."/>
            <person name="Feldblyum T."/>
            <person name="Hsiao J."/>
            <person name="Zismann V."/>
            <person name="Iobst S."/>
            <person name="de Vazeille A.R."/>
            <person name="Buell C.R."/>
            <person name="Ying K."/>
            <person name="Li Y."/>
            <person name="Lu T."/>
            <person name="Huang Y."/>
            <person name="Zhao Q."/>
            <person name="Feng Q."/>
            <person name="Zhang L."/>
            <person name="Zhu J."/>
            <person name="Weng Q."/>
            <person name="Mu J."/>
            <person name="Lu Y."/>
            <person name="Fan D."/>
            <person name="Liu Y."/>
            <person name="Guan J."/>
            <person name="Zhang Y."/>
            <person name="Yu S."/>
            <person name="Liu X."/>
            <person name="Zhang Y."/>
            <person name="Hong G."/>
            <person name="Han B."/>
            <person name="Choisne N."/>
            <person name="Demange N."/>
            <person name="Orjeda G."/>
            <person name="Samain S."/>
            <person name="Cattolico L."/>
            <person name="Pelletier E."/>
            <person name="Couloux A."/>
            <person name="Segurens B."/>
            <person name="Wincker P."/>
            <person name="D'Hont A."/>
            <person name="Scarpelli C."/>
            <person name="Weissenbach J."/>
            <person name="Salanoubat M."/>
            <person name="Quetier F."/>
            <person name="Yu Y."/>
            <person name="Kim H.R."/>
            <person name="Rambo T."/>
            <person name="Currie J."/>
            <person name="Collura K."/>
            <person name="Luo M."/>
            <person name="Yang T."/>
            <person name="Ammiraju J.S.S."/>
            <person name="Engler F."/>
            <person name="Soderlund C."/>
            <person name="Wing R.A."/>
            <person name="Palmer L.E."/>
            <person name="de la Bastide M."/>
            <person name="Spiegel L."/>
            <person name="Nascimento L."/>
            <person name="Zutavern T."/>
            <person name="O'Shaughnessy A."/>
            <person name="Dike S."/>
            <person name="Dedhia N."/>
            <person name="Preston R."/>
            <person name="Balija V."/>
            <person name="McCombie W.R."/>
            <person name="Chow T."/>
            <person name="Chen H."/>
            <person name="Chung M."/>
            <person name="Chen C."/>
            <person name="Shaw J."/>
            <person name="Wu H."/>
            <person name="Hsiao K."/>
            <person name="Chao Y."/>
            <person name="Chu M."/>
            <person name="Cheng C."/>
            <person name="Hour A."/>
            <person name="Lee P."/>
            <person name="Lin S."/>
            <person name="Lin Y."/>
            <person name="Liou J."/>
            <person name="Liu S."/>
            <person name="Hsing Y."/>
            <person name="Raghuvanshi S."/>
            <person name="Mohanty A."/>
            <person name="Bharti A.K."/>
            <person name="Gaur A."/>
            <person name="Gupta V."/>
            <person name="Kumar D."/>
            <person name="Ravi V."/>
            <person name="Vij S."/>
            <person name="Kapur A."/>
            <person name="Khurana P."/>
            <person name="Khurana P."/>
            <person name="Khurana J.P."/>
            <person name="Tyagi A.K."/>
            <person name="Gaikwad K."/>
            <person name="Singh A."/>
            <person name="Dalal V."/>
            <person name="Srivastava S."/>
            <person name="Dixit A."/>
            <person name="Pal A.K."/>
            <person name="Ghazi I.A."/>
            <person name="Yadav M."/>
            <person name="Pandit A."/>
            <person name="Bhargava A."/>
            <person name="Sureshbabu K."/>
            <person name="Batra K."/>
            <person name="Sharma T.R."/>
            <person name="Mohapatra T."/>
            <person name="Singh N.K."/>
            <person name="Messing J."/>
            <person name="Nelson A.B."/>
            <person name="Fuks G."/>
            <person name="Kavchok S."/>
            <person name="Keizer G."/>
            <person name="Linton E."/>
            <person name="Llaca V."/>
            <person name="Song R."/>
            <person name="Tanyolac B."/>
            <person name="Young S."/>
            <person name="Ho-Il K."/>
            <person name="Hahn J.H."/>
            <person name="Sangsakoo G."/>
            <person name="Vanavichit A."/>
            <person name="de Mattos Luiz.A.T."/>
            <person name="Zimmer P.D."/>
            <person name="Malone G."/>
            <person name="Dellagostin O."/>
            <person name="de Oliveira A.C."/>
            <person name="Bevan M."/>
            <person name="Bancroft I."/>
            <person name="Minx P."/>
            <person name="Cordum H."/>
            <person name="Wilson R."/>
            <person name="Cheng Z."/>
            <person name="Jin W."/>
            <person name="Jiang J."/>
            <person name="Leong S.A."/>
            <person name="Iwama H."/>
            <person name="Gojobori T."/>
            <person name="Itoh T."/>
            <person name="Niimura Y."/>
            <person name="Fujii Y."/>
            <person name="Habara T."/>
            <person name="Sakai H."/>
            <person name="Sato Y."/>
            <person name="Wilson G."/>
            <person name="Kumar K."/>
            <person name="McCouch S."/>
            <person name="Juretic N."/>
            <person name="Hoen D."/>
            <person name="Wright S."/>
            <person name="Bruskiewich R."/>
            <person name="Bureau T."/>
            <person name="Miyao A."/>
            <person name="Hirochika H."/>
            <person name="Nishikawa T."/>
            <person name="Kadowaki K."/>
            <person name="Sugiura M."/>
            <person name="Burr B."/>
            <person name="Sasaki T."/>
        </authorList>
    </citation>
    <scope>NUCLEOTIDE SEQUENCE [LARGE SCALE GENOMIC DNA]</scope>
    <source>
        <strain evidence="9">cv. Nipponbare</strain>
    </source>
</reference>
<evidence type="ECO:0000313" key="9">
    <source>
        <dbReference type="Proteomes" id="UP000000763"/>
    </source>
</evidence>
<evidence type="ECO:0000256" key="4">
    <source>
        <dbReference type="ARBA" id="ARBA00022840"/>
    </source>
</evidence>
<feature type="chain" id="PRO_5004170836" evidence="7">
    <location>
        <begin position="22"/>
        <end position="81"/>
    </location>
</feature>
<feature type="non-terminal residue" evidence="8">
    <location>
        <position position="1"/>
    </location>
</feature>
<reference evidence="9" key="2">
    <citation type="journal article" date="2008" name="Nucleic Acids Res.">
        <title>The rice annotation project database (RAP-DB): 2008 update.</title>
        <authorList>
            <consortium name="The rice annotation project (RAP)"/>
        </authorList>
    </citation>
    <scope>GENOME REANNOTATION</scope>
    <source>
        <strain evidence="9">cv. Nipponbare</strain>
    </source>
</reference>
<keyword evidence="7" id="KW-0732">Signal</keyword>
<dbReference type="PANTHER" id="PTHR45630:SF7">
    <property type="entry name" value="ENDOPLASMIC RETICULUM TRANSMEMBRANE HELIX TRANSLOCASE"/>
    <property type="match status" value="1"/>
</dbReference>